<protein>
    <submittedName>
        <fullName evidence="2">Uncharacterized protein</fullName>
    </submittedName>
</protein>
<proteinExistence type="predicted"/>
<name>A0A7J7UPE2_MYOMY</name>
<evidence type="ECO:0000313" key="3">
    <source>
        <dbReference type="Proteomes" id="UP000527355"/>
    </source>
</evidence>
<organism evidence="2 3">
    <name type="scientific">Myotis myotis</name>
    <name type="common">Greater mouse-eared bat</name>
    <name type="synonym">Vespertilio myotis</name>
    <dbReference type="NCBI Taxonomy" id="51298"/>
    <lineage>
        <taxon>Eukaryota</taxon>
        <taxon>Metazoa</taxon>
        <taxon>Chordata</taxon>
        <taxon>Craniata</taxon>
        <taxon>Vertebrata</taxon>
        <taxon>Euteleostomi</taxon>
        <taxon>Mammalia</taxon>
        <taxon>Eutheria</taxon>
        <taxon>Laurasiatheria</taxon>
        <taxon>Chiroptera</taxon>
        <taxon>Yangochiroptera</taxon>
        <taxon>Vespertilionidae</taxon>
        <taxon>Myotis</taxon>
    </lineage>
</organism>
<dbReference type="EMBL" id="JABWUV010000012">
    <property type="protein sequence ID" value="KAF6314755.1"/>
    <property type="molecule type" value="Genomic_DNA"/>
</dbReference>
<dbReference type="AlphaFoldDB" id="A0A7J7UPE2"/>
<feature type="region of interest" description="Disordered" evidence="1">
    <location>
        <begin position="91"/>
        <end position="120"/>
    </location>
</feature>
<keyword evidence="3" id="KW-1185">Reference proteome</keyword>
<evidence type="ECO:0000256" key="1">
    <source>
        <dbReference type="SAM" id="MobiDB-lite"/>
    </source>
</evidence>
<evidence type="ECO:0000313" key="2">
    <source>
        <dbReference type="EMBL" id="KAF6314755.1"/>
    </source>
</evidence>
<accession>A0A7J7UPE2</accession>
<gene>
    <name evidence="2" type="ORF">mMyoMyo1_008558</name>
</gene>
<sequence>MGGDSGWLIPDDGAPSSLSLVTVLRSQEELPRPDSAFPPHVSRVCPVPPLASAASVRTDCGRRRGCGWGGRPWKSRLPRFGFQFLSQAPAHVAHSAPGGEKPPHFRSASGVPALEQSLGH</sequence>
<reference evidence="2 3" key="1">
    <citation type="journal article" date="2020" name="Nature">
        <title>Six reference-quality genomes reveal evolution of bat adaptations.</title>
        <authorList>
            <person name="Jebb D."/>
            <person name="Huang Z."/>
            <person name="Pippel M."/>
            <person name="Hughes G.M."/>
            <person name="Lavrichenko K."/>
            <person name="Devanna P."/>
            <person name="Winkler S."/>
            <person name="Jermiin L.S."/>
            <person name="Skirmuntt E.C."/>
            <person name="Katzourakis A."/>
            <person name="Burkitt-Gray L."/>
            <person name="Ray D.A."/>
            <person name="Sullivan K.A.M."/>
            <person name="Roscito J.G."/>
            <person name="Kirilenko B.M."/>
            <person name="Davalos L.M."/>
            <person name="Corthals A.P."/>
            <person name="Power M.L."/>
            <person name="Jones G."/>
            <person name="Ransome R.D."/>
            <person name="Dechmann D.K.N."/>
            <person name="Locatelli A.G."/>
            <person name="Puechmaille S.J."/>
            <person name="Fedrigo O."/>
            <person name="Jarvis E.D."/>
            <person name="Hiller M."/>
            <person name="Vernes S.C."/>
            <person name="Myers E.W."/>
            <person name="Teeling E.C."/>
        </authorList>
    </citation>
    <scope>NUCLEOTIDE SEQUENCE [LARGE SCALE GENOMIC DNA]</scope>
    <source>
        <strain evidence="2">MMyoMyo1</strain>
        <tissue evidence="2">Flight muscle</tissue>
    </source>
</reference>
<comment type="caution">
    <text evidence="2">The sequence shown here is derived from an EMBL/GenBank/DDBJ whole genome shotgun (WGS) entry which is preliminary data.</text>
</comment>
<dbReference type="Proteomes" id="UP000527355">
    <property type="component" value="Unassembled WGS sequence"/>
</dbReference>